<evidence type="ECO:0000259" key="3">
    <source>
        <dbReference type="SMART" id="SM00062"/>
    </source>
</evidence>
<dbReference type="Proteomes" id="UP000247792">
    <property type="component" value="Unassembled WGS sequence"/>
</dbReference>
<dbReference type="Pfam" id="PF00497">
    <property type="entry name" value="SBP_bac_3"/>
    <property type="match status" value="1"/>
</dbReference>
<dbReference type="PANTHER" id="PTHR35936:SF25">
    <property type="entry name" value="ABC TRANSPORTER SUBSTRATE-BINDING PROTEIN"/>
    <property type="match status" value="1"/>
</dbReference>
<evidence type="ECO:0000313" key="5">
    <source>
        <dbReference type="Proteomes" id="UP000247792"/>
    </source>
</evidence>
<feature type="domain" description="Solute-binding protein family 3/N-terminal" evidence="3">
    <location>
        <begin position="43"/>
        <end position="263"/>
    </location>
</feature>
<reference evidence="4 5" key="1">
    <citation type="submission" date="2018-05" db="EMBL/GenBank/DDBJ databases">
        <title>Genomic Encyclopedia of Type Strains, Phase IV (KMG-IV): sequencing the most valuable type-strain genomes for metagenomic binning, comparative biology and taxonomic classification.</title>
        <authorList>
            <person name="Goeker M."/>
        </authorList>
    </citation>
    <scope>NUCLEOTIDE SEQUENCE [LARGE SCALE GENOMIC DNA]</scope>
    <source>
        <strain evidence="4 5">DSM 19792</strain>
    </source>
</reference>
<organism evidence="4 5">
    <name type="scientific">Undibacterium pigrum</name>
    <dbReference type="NCBI Taxonomy" id="401470"/>
    <lineage>
        <taxon>Bacteria</taxon>
        <taxon>Pseudomonadati</taxon>
        <taxon>Pseudomonadota</taxon>
        <taxon>Betaproteobacteria</taxon>
        <taxon>Burkholderiales</taxon>
        <taxon>Oxalobacteraceae</taxon>
        <taxon>Undibacterium</taxon>
    </lineage>
</organism>
<evidence type="ECO:0000256" key="1">
    <source>
        <dbReference type="ARBA" id="ARBA00022729"/>
    </source>
</evidence>
<dbReference type="Gene3D" id="3.40.190.10">
    <property type="entry name" value="Periplasmic binding protein-like II"/>
    <property type="match status" value="2"/>
</dbReference>
<accession>A0A318JE58</accession>
<evidence type="ECO:0000256" key="2">
    <source>
        <dbReference type="SAM" id="SignalP"/>
    </source>
</evidence>
<proteinExistence type="predicted"/>
<dbReference type="InterPro" id="IPR001638">
    <property type="entry name" value="Solute-binding_3/MltF_N"/>
</dbReference>
<evidence type="ECO:0000313" key="4">
    <source>
        <dbReference type="EMBL" id="PXX45073.1"/>
    </source>
</evidence>
<comment type="caution">
    <text evidence="4">The sequence shown here is derived from an EMBL/GenBank/DDBJ whole genome shotgun (WGS) entry which is preliminary data.</text>
</comment>
<dbReference type="SMART" id="SM00062">
    <property type="entry name" value="PBPb"/>
    <property type="match status" value="1"/>
</dbReference>
<sequence>MPRNMRLLACLLLVCVCWAGMAQAQTRQSTVLLMSEELDGKGKVIPLSKEVVDLLRYLEQHSKLIFEVRRYPWKRAVENAANGEGLIFGISKTRERQRLLKFSQPIFTDQALLVTLCSAKFNYNTVSDLKGKTIGIVRGTSYGEEFDRLSNVLFKVEDDTSNNLGRFRKLFMRRMDAFLLYSSVANTSRLETYINQQYVTEIAGKSADSKLFCILPRPVSAVDIHIAIRQGGGPAEAALLQKIDQAILQARQDGELARIYSPR</sequence>
<dbReference type="PANTHER" id="PTHR35936">
    <property type="entry name" value="MEMBRANE-BOUND LYTIC MUREIN TRANSGLYCOSYLASE F"/>
    <property type="match status" value="1"/>
</dbReference>
<keyword evidence="1 2" id="KW-0732">Signal</keyword>
<feature type="signal peptide" evidence="2">
    <location>
        <begin position="1"/>
        <end position="24"/>
    </location>
</feature>
<protein>
    <submittedName>
        <fullName evidence="4">ABC-type amino acid transport substrate-binding protein</fullName>
    </submittedName>
</protein>
<dbReference type="SUPFAM" id="SSF53850">
    <property type="entry name" value="Periplasmic binding protein-like II"/>
    <property type="match status" value="1"/>
</dbReference>
<feature type="chain" id="PRO_5016338143" evidence="2">
    <location>
        <begin position="25"/>
        <end position="263"/>
    </location>
</feature>
<dbReference type="EMBL" id="QJKB01000002">
    <property type="protein sequence ID" value="PXX45073.1"/>
    <property type="molecule type" value="Genomic_DNA"/>
</dbReference>
<dbReference type="AlphaFoldDB" id="A0A318JE58"/>
<dbReference type="OrthoDB" id="5455619at2"/>
<gene>
    <name evidence="4" type="ORF">DFR42_102285</name>
</gene>
<keyword evidence="5" id="KW-1185">Reference proteome</keyword>
<name>A0A318JE58_9BURK</name>